<keyword evidence="4" id="KW-1185">Reference proteome</keyword>
<dbReference type="RefSeq" id="WP_060782942.1">
    <property type="nucleotide sequence ID" value="NZ_CP014135.1"/>
</dbReference>
<sequence>MARAKPPVSPTAPKLQLTPQDIDQGLGRLQDRIVELEKFNISTLVKGSSPELTGLTAAIKGTLERYFGENTSAYQRFEQAAKLRHVSMYLGDGSVDYVTPTRRNIANAVALLKEAQRTLKEDLEDAERVVISQSALNAGAGTVSTALSRRIFVVHGHDEGARETVARFLEQVGFKAIILHEQANQGRTVMEKVEAHGDVGFAVVLLTPDDEGCAKGGSPEPRARQNVLLELGYFLGRLGRNKVCALKRGTLQIPSDFAGVVWESMDGNGWKQALGRELEAAGHEIDWNKVMRS</sequence>
<dbReference type="InterPro" id="IPR019302">
    <property type="entry name" value="CAP12/PCTIR_TIR_dom"/>
</dbReference>
<dbReference type="KEGG" id="pagb:AWM79_12230"/>
<evidence type="ECO:0000313" key="4">
    <source>
        <dbReference type="Proteomes" id="UP000063229"/>
    </source>
</evidence>
<dbReference type="EMBL" id="CP014135">
    <property type="protein sequence ID" value="AMB86025.1"/>
    <property type="molecule type" value="Genomic_DNA"/>
</dbReference>
<dbReference type="GO" id="GO:0050135">
    <property type="term" value="F:NADP+ nucleosidase activity"/>
    <property type="evidence" value="ECO:0007669"/>
    <property type="project" value="InterPro"/>
</dbReference>
<dbReference type="AlphaFoldDB" id="A0A0X1T1U6"/>
<name>A0A0X1T1U6_PSEAA</name>
<organism evidence="3 4">
    <name type="scientific">Pseudomonas agarici</name>
    <dbReference type="NCBI Taxonomy" id="46677"/>
    <lineage>
        <taxon>Bacteria</taxon>
        <taxon>Pseudomonadati</taxon>
        <taxon>Pseudomonadota</taxon>
        <taxon>Gammaproteobacteria</taxon>
        <taxon>Pseudomonadales</taxon>
        <taxon>Pseudomonadaceae</taxon>
        <taxon>Pseudomonas</taxon>
    </lineage>
</organism>
<proteinExistence type="predicted"/>
<reference evidence="3 4" key="1">
    <citation type="submission" date="2016-01" db="EMBL/GenBank/DDBJ databases">
        <authorList>
            <person name="McClelland M."/>
            <person name="Jain A."/>
            <person name="Saraogi P."/>
            <person name="Mendelson R."/>
            <person name="Westerman R."/>
            <person name="SanMiguel P."/>
            <person name="Csonka L."/>
        </authorList>
    </citation>
    <scope>NUCLEOTIDE SEQUENCE [LARGE SCALE GENOMIC DNA]</scope>
    <source>
        <strain evidence="3 4">NCPPB 2472</strain>
    </source>
</reference>
<protein>
    <submittedName>
        <fullName evidence="3">Nucleotide-binding protein</fullName>
    </submittedName>
</protein>
<feature type="region of interest" description="Disordered" evidence="1">
    <location>
        <begin position="1"/>
        <end position="20"/>
    </location>
</feature>
<accession>A0A0X1T1U6</accession>
<evidence type="ECO:0000256" key="1">
    <source>
        <dbReference type="SAM" id="MobiDB-lite"/>
    </source>
</evidence>
<gene>
    <name evidence="3" type="ORF">AWM79_12230</name>
</gene>
<evidence type="ECO:0000259" key="2">
    <source>
        <dbReference type="Pfam" id="PF10137"/>
    </source>
</evidence>
<dbReference type="Pfam" id="PF10137">
    <property type="entry name" value="CAP12-PCTIR_TIR"/>
    <property type="match status" value="1"/>
</dbReference>
<evidence type="ECO:0000313" key="3">
    <source>
        <dbReference type="EMBL" id="AMB86025.1"/>
    </source>
</evidence>
<dbReference type="Proteomes" id="UP000063229">
    <property type="component" value="Chromosome"/>
</dbReference>
<feature type="domain" description="CD-NTase-associated protein 12/Pycsar effector protein TIR" evidence="2">
    <location>
        <begin position="150"/>
        <end position="266"/>
    </location>
</feature>